<reference evidence="2 5" key="1">
    <citation type="journal article" date="2019" name="Sci. Rep.">
        <title>Orb-weaving spider Araneus ventricosus genome elucidates the spidroin gene catalogue.</title>
        <authorList>
            <person name="Kono N."/>
            <person name="Nakamura H."/>
            <person name="Ohtoshi R."/>
            <person name="Moran D.A.P."/>
            <person name="Shinohara A."/>
            <person name="Yoshida Y."/>
            <person name="Fujiwara M."/>
            <person name="Mori M."/>
            <person name="Tomita M."/>
            <person name="Arakawa K."/>
        </authorList>
    </citation>
    <scope>NUCLEOTIDE SEQUENCE [LARGE SCALE GENOMIC DNA]</scope>
</reference>
<dbReference type="EMBL" id="BGPR01009889">
    <property type="protein sequence ID" value="GBN42921.1"/>
    <property type="molecule type" value="Genomic_DNA"/>
</dbReference>
<dbReference type="AlphaFoldDB" id="A0A4Y2NVD4"/>
<dbReference type="EMBL" id="BGPR01009899">
    <property type="protein sequence ID" value="GBN42984.1"/>
    <property type="molecule type" value="Genomic_DNA"/>
</dbReference>
<organism evidence="2 5">
    <name type="scientific">Araneus ventricosus</name>
    <name type="common">Orbweaver spider</name>
    <name type="synonym">Epeira ventricosa</name>
    <dbReference type="NCBI Taxonomy" id="182803"/>
    <lineage>
        <taxon>Eukaryota</taxon>
        <taxon>Metazoa</taxon>
        <taxon>Ecdysozoa</taxon>
        <taxon>Arthropoda</taxon>
        <taxon>Chelicerata</taxon>
        <taxon>Arachnida</taxon>
        <taxon>Araneae</taxon>
        <taxon>Araneomorphae</taxon>
        <taxon>Entelegynae</taxon>
        <taxon>Araneoidea</taxon>
        <taxon>Araneidae</taxon>
        <taxon>Araneus</taxon>
    </lineage>
</organism>
<name>A0A4Y2NVD4_ARAVE</name>
<dbReference type="EMBL" id="BGPR01009927">
    <property type="protein sequence ID" value="GBN43176.1"/>
    <property type="molecule type" value="Genomic_DNA"/>
</dbReference>
<proteinExistence type="predicted"/>
<evidence type="ECO:0000313" key="3">
    <source>
        <dbReference type="EMBL" id="GBN43176.1"/>
    </source>
</evidence>
<dbReference type="EMBL" id="BGPR01010057">
    <property type="protein sequence ID" value="GBN44008.1"/>
    <property type="molecule type" value="Genomic_DNA"/>
</dbReference>
<protein>
    <submittedName>
        <fullName evidence="2">Uncharacterized protein</fullName>
    </submittedName>
</protein>
<evidence type="ECO:0000313" key="1">
    <source>
        <dbReference type="EMBL" id="GBN42921.1"/>
    </source>
</evidence>
<keyword evidence="5" id="KW-1185">Reference proteome</keyword>
<evidence type="ECO:0000313" key="2">
    <source>
        <dbReference type="EMBL" id="GBN42984.1"/>
    </source>
</evidence>
<evidence type="ECO:0000313" key="4">
    <source>
        <dbReference type="EMBL" id="GBN44008.1"/>
    </source>
</evidence>
<gene>
    <name evidence="2" type="ORF">AVEN_120607_1</name>
    <name evidence="3" type="ORF">AVEN_138897_1</name>
    <name evidence="1" type="ORF">AVEN_181593_1</name>
    <name evidence="4" type="ORF">AVEN_94126_1</name>
</gene>
<comment type="caution">
    <text evidence="2">The sequence shown here is derived from an EMBL/GenBank/DDBJ whole genome shotgun (WGS) entry which is preliminary data.</text>
</comment>
<sequence>MVSFTWLGIGHNEKSKIRQIKSNIRLYGTKSEGSLKLDGLKVPNGSLQTPKENNPFADLAILIYVALQSKLDYYALVWNGSLENGVTVQMFSSSGQHLKLLSQFKNRPRVA</sequence>
<dbReference type="Proteomes" id="UP000499080">
    <property type="component" value="Unassembled WGS sequence"/>
</dbReference>
<evidence type="ECO:0000313" key="5">
    <source>
        <dbReference type="Proteomes" id="UP000499080"/>
    </source>
</evidence>
<accession>A0A4Y2NVD4</accession>